<evidence type="ECO:0008006" key="5">
    <source>
        <dbReference type="Google" id="ProtNLM"/>
    </source>
</evidence>
<dbReference type="FunFam" id="1.25.40.10:FF:000285">
    <property type="entry name" value="Pentatricopeptide repeat-containing protein, chloroplastic"/>
    <property type="match status" value="1"/>
</dbReference>
<keyword evidence="4" id="KW-1185">Reference proteome</keyword>
<dbReference type="Gene3D" id="1.25.40.10">
    <property type="entry name" value="Tetratricopeptide repeat domain"/>
    <property type="match status" value="5"/>
</dbReference>
<dbReference type="Pfam" id="PF13041">
    <property type="entry name" value="PPR_2"/>
    <property type="match status" value="6"/>
</dbReference>
<feature type="repeat" description="PPR" evidence="2">
    <location>
        <begin position="582"/>
        <end position="612"/>
    </location>
</feature>
<dbReference type="SUPFAM" id="SSF48452">
    <property type="entry name" value="TPR-like"/>
    <property type="match status" value="1"/>
</dbReference>
<dbReference type="OrthoDB" id="1882346at2759"/>
<feature type="repeat" description="PPR" evidence="2">
    <location>
        <begin position="72"/>
        <end position="106"/>
    </location>
</feature>
<organism evidence="3 4">
    <name type="scientific">Ceratopteris richardii</name>
    <name type="common">Triangle waterfern</name>
    <dbReference type="NCBI Taxonomy" id="49495"/>
    <lineage>
        <taxon>Eukaryota</taxon>
        <taxon>Viridiplantae</taxon>
        <taxon>Streptophyta</taxon>
        <taxon>Embryophyta</taxon>
        <taxon>Tracheophyta</taxon>
        <taxon>Polypodiopsida</taxon>
        <taxon>Polypodiidae</taxon>
        <taxon>Polypodiales</taxon>
        <taxon>Pteridineae</taxon>
        <taxon>Pteridaceae</taxon>
        <taxon>Parkerioideae</taxon>
        <taxon>Ceratopteris</taxon>
    </lineage>
</organism>
<feature type="repeat" description="PPR" evidence="2">
    <location>
        <begin position="378"/>
        <end position="412"/>
    </location>
</feature>
<dbReference type="InterPro" id="IPR046960">
    <property type="entry name" value="PPR_At4g14850-like_plant"/>
</dbReference>
<dbReference type="Proteomes" id="UP000825935">
    <property type="component" value="Chromosome 29"/>
</dbReference>
<feature type="repeat" description="PPR" evidence="2">
    <location>
        <begin position="276"/>
        <end position="310"/>
    </location>
</feature>
<keyword evidence="1" id="KW-0677">Repeat</keyword>
<feature type="repeat" description="PPR" evidence="2">
    <location>
        <begin position="480"/>
        <end position="514"/>
    </location>
</feature>
<dbReference type="EMBL" id="CM035434">
    <property type="protein sequence ID" value="KAH7292702.1"/>
    <property type="molecule type" value="Genomic_DNA"/>
</dbReference>
<dbReference type="PANTHER" id="PTHR24015">
    <property type="entry name" value="OS07G0578800 PROTEIN-RELATED"/>
    <property type="match status" value="1"/>
</dbReference>
<evidence type="ECO:0000256" key="2">
    <source>
        <dbReference type="PROSITE-ProRule" id="PRU00708"/>
    </source>
</evidence>
<dbReference type="FunFam" id="1.25.40.10:FF:000090">
    <property type="entry name" value="Pentatricopeptide repeat-containing protein, chloroplastic"/>
    <property type="match status" value="1"/>
</dbReference>
<reference evidence="3" key="1">
    <citation type="submission" date="2021-08" db="EMBL/GenBank/DDBJ databases">
        <title>WGS assembly of Ceratopteris richardii.</title>
        <authorList>
            <person name="Marchant D.B."/>
            <person name="Chen G."/>
            <person name="Jenkins J."/>
            <person name="Shu S."/>
            <person name="Leebens-Mack J."/>
            <person name="Grimwood J."/>
            <person name="Schmutz J."/>
            <person name="Soltis P."/>
            <person name="Soltis D."/>
            <person name="Chen Z.-H."/>
        </authorList>
    </citation>
    <scope>NUCLEOTIDE SEQUENCE</scope>
    <source>
        <strain evidence="3">Whitten #5841</strain>
        <tissue evidence="3">Leaf</tissue>
    </source>
</reference>
<comment type="caution">
    <text evidence="3">The sequence shown here is derived from an EMBL/GenBank/DDBJ whole genome shotgun (WGS) entry which is preliminary data.</text>
</comment>
<evidence type="ECO:0000313" key="4">
    <source>
        <dbReference type="Proteomes" id="UP000825935"/>
    </source>
</evidence>
<feature type="repeat" description="PPR" evidence="2">
    <location>
        <begin position="174"/>
        <end position="208"/>
    </location>
</feature>
<dbReference type="AlphaFoldDB" id="A0A8T2R8G4"/>
<dbReference type="FunFam" id="1.25.40.10:FF:000344">
    <property type="entry name" value="Pentatricopeptide repeat-containing protein"/>
    <property type="match status" value="1"/>
</dbReference>
<dbReference type="PROSITE" id="PS51375">
    <property type="entry name" value="PPR"/>
    <property type="match status" value="7"/>
</dbReference>
<evidence type="ECO:0000256" key="1">
    <source>
        <dbReference type="ARBA" id="ARBA00022737"/>
    </source>
</evidence>
<feature type="repeat" description="PPR" evidence="2">
    <location>
        <begin position="347"/>
        <end position="377"/>
    </location>
</feature>
<dbReference type="PANTHER" id="PTHR24015:SF548">
    <property type="entry name" value="OS08G0340900 PROTEIN"/>
    <property type="match status" value="1"/>
</dbReference>
<accession>A0A8T2R8G4</accession>
<protein>
    <recommendedName>
        <fullName evidence="5">Pentatricopeptide repeat-containing protein</fullName>
    </recommendedName>
</protein>
<dbReference type="NCBIfam" id="TIGR00756">
    <property type="entry name" value="PPR"/>
    <property type="match status" value="6"/>
</dbReference>
<evidence type="ECO:0000313" key="3">
    <source>
        <dbReference type="EMBL" id="KAH7292702.1"/>
    </source>
</evidence>
<dbReference type="InterPro" id="IPR011990">
    <property type="entry name" value="TPR-like_helical_dom_sf"/>
</dbReference>
<dbReference type="FunFam" id="1.25.40.10:FF:000031">
    <property type="entry name" value="Pentatricopeptide repeat-containing protein mitochondrial"/>
    <property type="match status" value="1"/>
</dbReference>
<gene>
    <name evidence="3" type="ORF">KP509_29G081800</name>
</gene>
<sequence>MPIHASVKNLSSHIDHSSRERTLLNALQLFSYIRKIGLIGHELVGNLLVPMWIDVDELLCAQEVFDKLVVKSECSWCCLINAYIKHGDPSHAFTLYEAMTKKSLQPNDSTFVALLNACSRLKDIKRGNELYADIAGKGLMVSNQFIGNALIDMYAKCGLVDKAQEVFDMLPARDVVTWTALIAGYAHHSYCEKALEYYQEMQSNGIHPNAVTYTCALKACGGIAALDKGKEIHSQVCREGLLKRNNIIGNALVDMYIKCGLLTKAQDVFDGLAVRDVVAWNTLISGFVHHDLNDKALLCFEQMQFEGVPADAVTFTCVLKACAITGALSLGREVHSQVRRTAFLKTNQFVCNALVDMYAKCGDLREAQKVFDALPVHHLVAWNALIAGYVENDRGGEALQCLRQMQYEGTSPDAITAIYAMKAYGSIEAYAQAIDVHKHFEEKGLFKGDPSLGSQLVDMYAKWGFMDRALEQFDKLLIRDKVAWTALIAGYTQHNYDEEALLCYEQMQLNGNLPDSVTFACCLKVCGSLVLLDKGQEIHAEIARNNMIEVDNYLLGALVDMYAKCGLLIQAQEMFESSPLHDIILWTALVTAYAQQGDLEMVLRVFNNMIETTSPNSITFVSILNACSHAGLTESGQKYFEVMTRDYGIFPSFEHYTCIIDLFGRAGQLDKAAIAILQAPFYDDIVMWRTLMGACRKWQDVELARKAYEHAIQLDDDEVASHISLYNIYADVGLVRDAEYMLN</sequence>
<dbReference type="GO" id="GO:0003723">
    <property type="term" value="F:RNA binding"/>
    <property type="evidence" value="ECO:0007669"/>
    <property type="project" value="InterPro"/>
</dbReference>
<dbReference type="Pfam" id="PF01535">
    <property type="entry name" value="PPR"/>
    <property type="match status" value="4"/>
</dbReference>
<dbReference type="InterPro" id="IPR002885">
    <property type="entry name" value="PPR_rpt"/>
</dbReference>
<dbReference type="GO" id="GO:0009451">
    <property type="term" value="P:RNA modification"/>
    <property type="evidence" value="ECO:0007669"/>
    <property type="project" value="InterPro"/>
</dbReference>
<name>A0A8T2R8G4_CERRI</name>
<proteinExistence type="predicted"/>